<dbReference type="Proteomes" id="UP001329430">
    <property type="component" value="Chromosome 2"/>
</dbReference>
<dbReference type="Pfam" id="PF17797">
    <property type="entry name" value="RL"/>
    <property type="match status" value="1"/>
</dbReference>
<dbReference type="EMBL" id="JAVRBK010000002">
    <property type="protein sequence ID" value="KAK5647273.1"/>
    <property type="molecule type" value="Genomic_DNA"/>
</dbReference>
<dbReference type="InterPro" id="IPR054708">
    <property type="entry name" value="MTPAP-like_central"/>
</dbReference>
<organism evidence="3 4">
    <name type="scientific">Pyrocoelia pectoralis</name>
    <dbReference type="NCBI Taxonomy" id="417401"/>
    <lineage>
        <taxon>Eukaryota</taxon>
        <taxon>Metazoa</taxon>
        <taxon>Ecdysozoa</taxon>
        <taxon>Arthropoda</taxon>
        <taxon>Hexapoda</taxon>
        <taxon>Insecta</taxon>
        <taxon>Pterygota</taxon>
        <taxon>Neoptera</taxon>
        <taxon>Endopterygota</taxon>
        <taxon>Coleoptera</taxon>
        <taxon>Polyphaga</taxon>
        <taxon>Elateriformia</taxon>
        <taxon>Elateroidea</taxon>
        <taxon>Lampyridae</taxon>
        <taxon>Lampyrinae</taxon>
        <taxon>Pyrocoelia</taxon>
    </lineage>
</organism>
<protein>
    <recommendedName>
        <fullName evidence="5">Poly(A) RNA polymerase, mitochondrial</fullName>
    </recommendedName>
</protein>
<dbReference type="PANTHER" id="PTHR12271:SF133">
    <property type="entry name" value="POLY(A) RNA POLYMERASE, MITOCHONDRIAL"/>
    <property type="match status" value="1"/>
</dbReference>
<name>A0AAN7ZSU6_9COLE</name>
<sequence length="474" mass="53992">MRKPGGVVCAAKNCVNKTYNSEMRFFNFPKDEGSPTEPVTFQDSIKYRREQAKRSILVQVQSTESCKELSSYCSTMGKIQQMLHYTTTSDQLNFVIVEFSDEQHVSDIIQNSSHINTNESFPIHSNFLWFKASNRKNSKLKTAKNFKLAMENGNVIPSMKEVYDLLLGLDNVSQQIEVLHDVTKLNEVATRLRFLTTRQVELSVAGMFPHAVAYPFGSSVNGFGKMGCDLDIVFKLTEAEIKNDSRLVFHCKANNMYERSITHRHMEVIGDMLQLFLPGCTQIRKILQARVPIIKYYQQFTDVECDLSMSNMSGVCMSDLLYLYGSIDARVRPLVFTIRKWAQEVGITNNSPGRWISNFSLTLLVLAFLQRPDKSPPILPSVHHVLQQIGLKCENVLEETLQFSFSKSAKVLKFEGRNTDDLESLLKQFFNFYSSFDFSSNAINLNEAISITKPEHSPLYIVNPLERGLNVSKM</sequence>
<evidence type="ECO:0000259" key="1">
    <source>
        <dbReference type="Pfam" id="PF17797"/>
    </source>
</evidence>
<dbReference type="GO" id="GO:1990817">
    <property type="term" value="F:poly(A) RNA polymerase activity"/>
    <property type="evidence" value="ECO:0007669"/>
    <property type="project" value="TreeGrafter"/>
</dbReference>
<dbReference type="SUPFAM" id="SSF81301">
    <property type="entry name" value="Nucleotidyltransferase"/>
    <property type="match status" value="1"/>
</dbReference>
<evidence type="ECO:0000259" key="2">
    <source>
        <dbReference type="Pfam" id="PF22600"/>
    </source>
</evidence>
<dbReference type="CDD" id="cd05402">
    <property type="entry name" value="NT_PAP_TUTase"/>
    <property type="match status" value="1"/>
</dbReference>
<evidence type="ECO:0008006" key="5">
    <source>
        <dbReference type="Google" id="ProtNLM"/>
    </source>
</evidence>
<proteinExistence type="predicted"/>
<dbReference type="PANTHER" id="PTHR12271">
    <property type="entry name" value="POLY A POLYMERASE CID PAP -RELATED"/>
    <property type="match status" value="1"/>
</dbReference>
<feature type="domain" description="RL" evidence="1">
    <location>
        <begin position="42"/>
        <end position="108"/>
    </location>
</feature>
<dbReference type="Pfam" id="PF22600">
    <property type="entry name" value="MTPAP-like_central"/>
    <property type="match status" value="1"/>
</dbReference>
<dbReference type="GO" id="GO:0031123">
    <property type="term" value="P:RNA 3'-end processing"/>
    <property type="evidence" value="ECO:0007669"/>
    <property type="project" value="TreeGrafter"/>
</dbReference>
<dbReference type="InterPro" id="IPR043519">
    <property type="entry name" value="NT_sf"/>
</dbReference>
<accession>A0AAN7ZSU6</accession>
<feature type="domain" description="Poly(A) RNA polymerase mitochondrial-like central palm" evidence="2">
    <location>
        <begin position="173"/>
        <end position="325"/>
    </location>
</feature>
<dbReference type="Gene3D" id="1.10.1410.10">
    <property type="match status" value="1"/>
</dbReference>
<gene>
    <name evidence="3" type="ORF">RI129_002165</name>
</gene>
<dbReference type="AlphaFoldDB" id="A0AAN7ZSU6"/>
<dbReference type="Gene3D" id="3.30.460.10">
    <property type="entry name" value="Beta Polymerase, domain 2"/>
    <property type="match status" value="1"/>
</dbReference>
<dbReference type="InterPro" id="IPR041252">
    <property type="entry name" value="RL"/>
</dbReference>
<reference evidence="3 4" key="1">
    <citation type="journal article" date="2024" name="Insects">
        <title>An Improved Chromosome-Level Genome Assembly of the Firefly Pyrocoelia pectoralis.</title>
        <authorList>
            <person name="Fu X."/>
            <person name="Meyer-Rochow V.B."/>
            <person name="Ballantyne L."/>
            <person name="Zhu X."/>
        </authorList>
    </citation>
    <scope>NUCLEOTIDE SEQUENCE [LARGE SCALE GENOMIC DNA]</scope>
    <source>
        <strain evidence="3">XCY_ONT2</strain>
    </source>
</reference>
<evidence type="ECO:0000313" key="3">
    <source>
        <dbReference type="EMBL" id="KAK5647273.1"/>
    </source>
</evidence>
<evidence type="ECO:0000313" key="4">
    <source>
        <dbReference type="Proteomes" id="UP001329430"/>
    </source>
</evidence>
<keyword evidence="4" id="KW-1185">Reference proteome</keyword>
<comment type="caution">
    <text evidence="3">The sequence shown here is derived from an EMBL/GenBank/DDBJ whole genome shotgun (WGS) entry which is preliminary data.</text>
</comment>
<dbReference type="SUPFAM" id="SSF81631">
    <property type="entry name" value="PAP/OAS1 substrate-binding domain"/>
    <property type="match status" value="1"/>
</dbReference>